<organism evidence="2 5">
    <name type="scientific">Peronospora belbahrii</name>
    <dbReference type="NCBI Taxonomy" id="622444"/>
    <lineage>
        <taxon>Eukaryota</taxon>
        <taxon>Sar</taxon>
        <taxon>Stramenopiles</taxon>
        <taxon>Oomycota</taxon>
        <taxon>Peronosporomycetes</taxon>
        <taxon>Peronosporales</taxon>
        <taxon>Peronosporaceae</taxon>
        <taxon>Peronospora</taxon>
    </lineage>
</organism>
<dbReference type="Proteomes" id="UP001158986">
    <property type="component" value="Unassembled WGS sequence"/>
</dbReference>
<feature type="transmembrane region" description="Helical" evidence="1">
    <location>
        <begin position="169"/>
        <end position="195"/>
    </location>
</feature>
<dbReference type="AlphaFoldDB" id="A0AAU9KNA4"/>
<dbReference type="Proteomes" id="UP001160483">
    <property type="component" value="Unassembled WGS sequence"/>
</dbReference>
<protein>
    <submittedName>
        <fullName evidence="2">Uncharacterized protein</fullName>
    </submittedName>
</protein>
<proteinExistence type="predicted"/>
<dbReference type="EMBL" id="CAKLCB010000247">
    <property type="protein sequence ID" value="CAH0517610.1"/>
    <property type="molecule type" value="Genomic_DNA"/>
</dbReference>
<dbReference type="EMBL" id="CAKKTJ010000088">
    <property type="protein sequence ID" value="CAH0473834.1"/>
    <property type="molecule type" value="Genomic_DNA"/>
</dbReference>
<keyword evidence="4" id="KW-1185">Reference proteome</keyword>
<evidence type="ECO:0000313" key="5">
    <source>
        <dbReference type="Proteomes" id="UP001160483"/>
    </source>
</evidence>
<keyword evidence="1" id="KW-1133">Transmembrane helix</keyword>
<reference evidence="2 4" key="1">
    <citation type="submission" date="2021-11" db="EMBL/GenBank/DDBJ databases">
        <authorList>
            <person name="Islam A."/>
            <person name="Islam S."/>
            <person name="Flora M.S."/>
            <person name="Rahman M."/>
            <person name="Ziaur R.M."/>
            <person name="Epstein J.H."/>
            <person name="Hassan M."/>
            <person name="Klassen M."/>
            <person name="Woodard K."/>
            <person name="Webb A."/>
            <person name="Webby R.J."/>
            <person name="El Zowalaty M.E."/>
        </authorList>
    </citation>
    <scope>NUCLEOTIDE SEQUENCE</scope>
    <source>
        <strain evidence="3">Pbs1</strain>
        <strain evidence="2">Pbs3</strain>
    </source>
</reference>
<keyword evidence="1" id="KW-0472">Membrane</keyword>
<evidence type="ECO:0000313" key="3">
    <source>
        <dbReference type="EMBL" id="CAH0517610.1"/>
    </source>
</evidence>
<evidence type="ECO:0000313" key="4">
    <source>
        <dbReference type="Proteomes" id="UP001158986"/>
    </source>
</evidence>
<gene>
    <name evidence="3" type="ORF">PBS001_LOCUS4204</name>
    <name evidence="2" type="ORF">PBS003_LOCUS709</name>
</gene>
<accession>A0AAU9KNA4</accession>
<sequence length="222" mass="24971">MPKLNRLVCKDEVDDHTFEKATAEELLTSSIDSLAMQRERKQVAIMCSASFIPISTLVKQQKGTSCVLGNPWDRKDNETYCLHECIKDALQVTRDGKKVLFLVRDPKSVTKRLAVAVSNPAAAMSTEIAAKCLHHVHFCQCRSIYELLCELDHVEKSWRAVEDTQKIELVVLGPLCVLFASFQTVSGMTVIGSGLKRMVELAIKRLQTMKRIHVRIIRSKSS</sequence>
<evidence type="ECO:0000256" key="1">
    <source>
        <dbReference type="SAM" id="Phobius"/>
    </source>
</evidence>
<evidence type="ECO:0000313" key="2">
    <source>
        <dbReference type="EMBL" id="CAH0473834.1"/>
    </source>
</evidence>
<name>A0AAU9KNA4_9STRA</name>
<comment type="caution">
    <text evidence="2">The sequence shown here is derived from an EMBL/GenBank/DDBJ whole genome shotgun (WGS) entry which is preliminary data.</text>
</comment>
<keyword evidence="1" id="KW-0812">Transmembrane</keyword>